<accession>A0A7W5AMU3</accession>
<evidence type="ECO:0000313" key="2">
    <source>
        <dbReference type="Proteomes" id="UP000590749"/>
    </source>
</evidence>
<protein>
    <submittedName>
        <fullName evidence="1">Uncharacterized protein</fullName>
    </submittedName>
</protein>
<sequence>MTDTDAPNPSVYEPFNTFICGSGGCNTTTNHLAKPEREIAGNFLEDIGSWMTALEREQAPARIMLPVRAAYDAALWWVTELDKPRPKPANNPRSAG</sequence>
<name>A0A7W5AMU3_9ACTN</name>
<dbReference type="Proteomes" id="UP000590749">
    <property type="component" value="Unassembled WGS sequence"/>
</dbReference>
<gene>
    <name evidence="1" type="ORF">FHR83_006681</name>
</gene>
<proteinExistence type="predicted"/>
<dbReference type="EMBL" id="JACHXF010000017">
    <property type="protein sequence ID" value="MBB3098975.1"/>
    <property type="molecule type" value="Genomic_DNA"/>
</dbReference>
<keyword evidence="2" id="KW-1185">Reference proteome</keyword>
<dbReference type="AlphaFoldDB" id="A0A7W5AMU3"/>
<reference evidence="1 2" key="1">
    <citation type="submission" date="2020-08" db="EMBL/GenBank/DDBJ databases">
        <title>Genomic Encyclopedia of Type Strains, Phase III (KMG-III): the genomes of soil and plant-associated and newly described type strains.</title>
        <authorList>
            <person name="Whitman W."/>
        </authorList>
    </citation>
    <scope>NUCLEOTIDE SEQUENCE [LARGE SCALE GENOMIC DNA]</scope>
    <source>
        <strain evidence="1 2">CECT 3287</strain>
    </source>
</reference>
<organism evidence="1 2">
    <name type="scientific">Actinoplanes campanulatus</name>
    <dbReference type="NCBI Taxonomy" id="113559"/>
    <lineage>
        <taxon>Bacteria</taxon>
        <taxon>Bacillati</taxon>
        <taxon>Actinomycetota</taxon>
        <taxon>Actinomycetes</taxon>
        <taxon>Micromonosporales</taxon>
        <taxon>Micromonosporaceae</taxon>
        <taxon>Actinoplanes</taxon>
    </lineage>
</organism>
<dbReference type="RefSeq" id="WP_183225063.1">
    <property type="nucleotide sequence ID" value="NZ_BMPW01000020.1"/>
</dbReference>
<evidence type="ECO:0000313" key="1">
    <source>
        <dbReference type="EMBL" id="MBB3098975.1"/>
    </source>
</evidence>
<comment type="caution">
    <text evidence="1">The sequence shown here is derived from an EMBL/GenBank/DDBJ whole genome shotgun (WGS) entry which is preliminary data.</text>
</comment>